<dbReference type="EMBL" id="JBHFFA010000003">
    <property type="protein sequence ID" value="KAL2632503.1"/>
    <property type="molecule type" value="Genomic_DNA"/>
</dbReference>
<dbReference type="AlphaFoldDB" id="A0ABD1YPA1"/>
<dbReference type="Proteomes" id="UP001605036">
    <property type="component" value="Unassembled WGS sequence"/>
</dbReference>
<organism evidence="1 2">
    <name type="scientific">Riccia fluitans</name>
    <dbReference type="NCBI Taxonomy" id="41844"/>
    <lineage>
        <taxon>Eukaryota</taxon>
        <taxon>Viridiplantae</taxon>
        <taxon>Streptophyta</taxon>
        <taxon>Embryophyta</taxon>
        <taxon>Marchantiophyta</taxon>
        <taxon>Marchantiopsida</taxon>
        <taxon>Marchantiidae</taxon>
        <taxon>Marchantiales</taxon>
        <taxon>Ricciaceae</taxon>
        <taxon>Riccia</taxon>
    </lineage>
</organism>
<reference evidence="1 2" key="1">
    <citation type="submission" date="2024-09" db="EMBL/GenBank/DDBJ databases">
        <title>Chromosome-scale assembly of Riccia fluitans.</title>
        <authorList>
            <person name="Paukszto L."/>
            <person name="Sawicki J."/>
            <person name="Karawczyk K."/>
            <person name="Piernik-Szablinska J."/>
            <person name="Szczecinska M."/>
            <person name="Mazdziarz M."/>
        </authorList>
    </citation>
    <scope>NUCLEOTIDE SEQUENCE [LARGE SCALE GENOMIC DNA]</scope>
    <source>
        <strain evidence="1">Rf_01</strain>
        <tissue evidence="1">Aerial parts of the thallus</tissue>
    </source>
</reference>
<keyword evidence="2" id="KW-1185">Reference proteome</keyword>
<sequence length="68" mass="7559">MSPADLENWSDFAEIKELQNQSFYFSGSSKSWTEVALLWHCLNTHEIACFHIEGCHPAKVAVGVSSSS</sequence>
<accession>A0ABD1YPA1</accession>
<name>A0ABD1YPA1_9MARC</name>
<protein>
    <submittedName>
        <fullName evidence="1">Uncharacterized protein</fullName>
    </submittedName>
</protein>
<evidence type="ECO:0000313" key="2">
    <source>
        <dbReference type="Proteomes" id="UP001605036"/>
    </source>
</evidence>
<proteinExistence type="predicted"/>
<gene>
    <name evidence="1" type="ORF">R1flu_003982</name>
</gene>
<comment type="caution">
    <text evidence="1">The sequence shown here is derived from an EMBL/GenBank/DDBJ whole genome shotgun (WGS) entry which is preliminary data.</text>
</comment>
<evidence type="ECO:0000313" key="1">
    <source>
        <dbReference type="EMBL" id="KAL2632503.1"/>
    </source>
</evidence>